<feature type="domain" description="Core-binding (CB)" evidence="11">
    <location>
        <begin position="11"/>
        <end position="102"/>
    </location>
</feature>
<dbReference type="GO" id="GO:0005737">
    <property type="term" value="C:cytoplasm"/>
    <property type="evidence" value="ECO:0007669"/>
    <property type="project" value="UniProtKB-SubCell"/>
</dbReference>
<dbReference type="InterPro" id="IPR044068">
    <property type="entry name" value="CB"/>
</dbReference>
<gene>
    <name evidence="9" type="primary">xerC</name>
    <name evidence="12" type="ordered locus">B488_10460</name>
</gene>
<keyword evidence="7 9" id="KW-0233">DNA recombination</keyword>
<dbReference type="GO" id="GO:0051301">
    <property type="term" value="P:cell division"/>
    <property type="evidence" value="ECO:0007669"/>
    <property type="project" value="UniProtKB-KW"/>
</dbReference>
<comment type="similarity">
    <text evidence="9">Belongs to the 'phage' integrase family. XerC subfamily.</text>
</comment>
<name>L0EWN3_LIBCB</name>
<comment type="function">
    <text evidence="9">Site-specific tyrosine recombinase, which acts by catalyzing the cutting and rejoining of the recombining DNA molecules. The XerC-XerD complex is essential to convert dimers of the bacterial chromosome into monomers to permit their segregation at cell division. It also contributes to the segregational stability of plasmids.</text>
</comment>
<feature type="active site" description="O-(3'-phospho-DNA)-tyrosine intermediate" evidence="9">
    <location>
        <position position="293"/>
    </location>
</feature>
<evidence type="ECO:0000256" key="8">
    <source>
        <dbReference type="ARBA" id="ARBA00023306"/>
    </source>
</evidence>
<organism evidence="12 13">
    <name type="scientific">Liberibacter crescens (strain BT-1)</name>
    <dbReference type="NCBI Taxonomy" id="1215343"/>
    <lineage>
        <taxon>Bacteria</taxon>
        <taxon>Pseudomonadati</taxon>
        <taxon>Pseudomonadota</taxon>
        <taxon>Alphaproteobacteria</taxon>
        <taxon>Hyphomicrobiales</taxon>
        <taxon>Rhizobiaceae</taxon>
        <taxon>Liberibacter</taxon>
    </lineage>
</organism>
<dbReference type="PANTHER" id="PTHR30349:SF90">
    <property type="entry name" value="TYROSINE RECOMBINASE XERD"/>
    <property type="match status" value="1"/>
</dbReference>
<evidence type="ECO:0000256" key="5">
    <source>
        <dbReference type="ARBA" id="ARBA00022908"/>
    </source>
</evidence>
<feature type="domain" description="Tyr recombinase" evidence="10">
    <location>
        <begin position="123"/>
        <end position="306"/>
    </location>
</feature>
<dbReference type="eggNOG" id="COG4973">
    <property type="taxonomic scope" value="Bacteria"/>
</dbReference>
<evidence type="ECO:0000313" key="12">
    <source>
        <dbReference type="EMBL" id="AGA65038.1"/>
    </source>
</evidence>
<feature type="active site" evidence="9">
    <location>
        <position position="166"/>
    </location>
</feature>
<keyword evidence="13" id="KW-1185">Reference proteome</keyword>
<dbReference type="PROSITE" id="PS51898">
    <property type="entry name" value="TYR_RECOMBINASE"/>
    <property type="match status" value="1"/>
</dbReference>
<dbReference type="Gene3D" id="1.10.443.10">
    <property type="entry name" value="Intergrase catalytic core"/>
    <property type="match status" value="1"/>
</dbReference>
<feature type="active site" evidence="9">
    <location>
        <position position="190"/>
    </location>
</feature>
<dbReference type="GO" id="GO:0006313">
    <property type="term" value="P:DNA transposition"/>
    <property type="evidence" value="ECO:0007669"/>
    <property type="project" value="UniProtKB-UniRule"/>
</dbReference>
<dbReference type="HAMAP" id="MF_01808">
    <property type="entry name" value="Recomb_XerC_XerD"/>
    <property type="match status" value="1"/>
</dbReference>
<dbReference type="AlphaFoldDB" id="L0EWN3"/>
<dbReference type="Gene3D" id="1.10.150.130">
    <property type="match status" value="1"/>
</dbReference>
<evidence type="ECO:0000256" key="2">
    <source>
        <dbReference type="ARBA" id="ARBA00022490"/>
    </source>
</evidence>
<dbReference type="InterPro" id="IPR050090">
    <property type="entry name" value="Tyrosine_recombinase_XerCD"/>
</dbReference>
<dbReference type="InterPro" id="IPR004107">
    <property type="entry name" value="Integrase_SAM-like_N"/>
</dbReference>
<dbReference type="KEGG" id="lcc:B488_10460"/>
<comment type="subcellular location">
    <subcellularLocation>
        <location evidence="1 9">Cytoplasm</location>
    </subcellularLocation>
</comment>
<dbReference type="PROSITE" id="PS51900">
    <property type="entry name" value="CB"/>
    <property type="match status" value="1"/>
</dbReference>
<sequence length="325" mass="37706">MEKKSYPLIKQELWALRQHWIDILETERRLSRLTVEAYERDTRQFLIFMTSYTEAPIGKKTICELHPSALRAFISSRRHEGITANSLRRTLSAIRSFIKYLEKEIHLNSAKILAIQSPRKQKSLPKALNEIQTLKLFHEKINIHKESWMNARDLAILYLLYGCGLRISEALALTPEDIHNNEESLRIHGKGKKQRLVPFLFPAKQATIQYCKIYPFPLVPKAPIFRGLHGKPLNPGVFQRTIRDLRRRLGLPETTTPHTFRHSFATHLLSKGADLRSIQELLGHSNLSTTQVYTDIESTNLLKIYDRSHPRSSENIKNFILNSKK</sequence>
<dbReference type="InterPro" id="IPR023009">
    <property type="entry name" value="Tyrosine_recombinase_XerC/XerD"/>
</dbReference>
<keyword evidence="2 9" id="KW-0963">Cytoplasm</keyword>
<feature type="active site" evidence="9">
    <location>
        <position position="284"/>
    </location>
</feature>
<proteinExistence type="inferred from homology"/>
<dbReference type="InterPro" id="IPR013762">
    <property type="entry name" value="Integrase-like_cat_sf"/>
</dbReference>
<keyword evidence="6 9" id="KW-0238">DNA-binding</keyword>
<evidence type="ECO:0000256" key="7">
    <source>
        <dbReference type="ARBA" id="ARBA00023172"/>
    </source>
</evidence>
<evidence type="ECO:0000313" key="13">
    <source>
        <dbReference type="Proteomes" id="UP000010799"/>
    </source>
</evidence>
<evidence type="ECO:0000256" key="6">
    <source>
        <dbReference type="ARBA" id="ARBA00023125"/>
    </source>
</evidence>
<dbReference type="GO" id="GO:0007059">
    <property type="term" value="P:chromosome segregation"/>
    <property type="evidence" value="ECO:0007669"/>
    <property type="project" value="UniProtKB-UniRule"/>
</dbReference>
<dbReference type="Pfam" id="PF00589">
    <property type="entry name" value="Phage_integrase"/>
    <property type="match status" value="1"/>
</dbReference>
<dbReference type="HOGENOM" id="CLU_027562_9_4_5"/>
<dbReference type="EMBL" id="CP003789">
    <property type="protein sequence ID" value="AGA65038.1"/>
    <property type="molecule type" value="Genomic_DNA"/>
</dbReference>
<dbReference type="PATRIC" id="fig|1215343.11.peg.1074"/>
<evidence type="ECO:0000256" key="4">
    <source>
        <dbReference type="ARBA" id="ARBA00022829"/>
    </source>
</evidence>
<dbReference type="SUPFAM" id="SSF56349">
    <property type="entry name" value="DNA breaking-rejoining enzymes"/>
    <property type="match status" value="1"/>
</dbReference>
<keyword evidence="3 9" id="KW-0132">Cell division</keyword>
<keyword evidence="4 9" id="KW-0159">Chromosome partition</keyword>
<evidence type="ECO:0000256" key="1">
    <source>
        <dbReference type="ARBA" id="ARBA00004496"/>
    </source>
</evidence>
<keyword evidence="5 9" id="KW-0229">DNA integration</keyword>
<dbReference type="GO" id="GO:0003677">
    <property type="term" value="F:DNA binding"/>
    <property type="evidence" value="ECO:0007669"/>
    <property type="project" value="UniProtKB-UniRule"/>
</dbReference>
<reference evidence="12 13" key="1">
    <citation type="journal article" date="2012" name="Stand. Genomic Sci.">
        <title>Complete genome sequence of Liberibacter crescens BT-1.</title>
        <authorList>
            <person name="Leonard M.T."/>
            <person name="Fagen J.R."/>
            <person name="Davis-Richardson A.G."/>
            <person name="Davis M.J."/>
            <person name="Triplett E.W."/>
        </authorList>
    </citation>
    <scope>NUCLEOTIDE SEQUENCE [LARGE SCALE GENOMIC DNA]</scope>
    <source>
        <strain evidence="12 13">BT-1</strain>
    </source>
</reference>
<evidence type="ECO:0000259" key="11">
    <source>
        <dbReference type="PROSITE" id="PS51900"/>
    </source>
</evidence>
<protein>
    <recommendedName>
        <fullName evidence="9">Tyrosine recombinase XerC</fullName>
    </recommendedName>
</protein>
<comment type="subunit">
    <text evidence="9">Forms a cyclic heterotetrameric complex composed of two molecules of XerC and two molecules of XerD.</text>
</comment>
<evidence type="ECO:0000256" key="3">
    <source>
        <dbReference type="ARBA" id="ARBA00022618"/>
    </source>
</evidence>
<dbReference type="InterPro" id="IPR011010">
    <property type="entry name" value="DNA_brk_join_enz"/>
</dbReference>
<dbReference type="GO" id="GO:0009037">
    <property type="term" value="F:tyrosine-based site-specific recombinase activity"/>
    <property type="evidence" value="ECO:0007669"/>
    <property type="project" value="UniProtKB-UniRule"/>
</dbReference>
<dbReference type="Pfam" id="PF02899">
    <property type="entry name" value="Phage_int_SAM_1"/>
    <property type="match status" value="1"/>
</dbReference>
<evidence type="ECO:0000259" key="10">
    <source>
        <dbReference type="PROSITE" id="PS51898"/>
    </source>
</evidence>
<feature type="active site" evidence="9">
    <location>
        <position position="258"/>
    </location>
</feature>
<accession>L0EWN3</accession>
<dbReference type="SUPFAM" id="SSF47823">
    <property type="entry name" value="lambda integrase-like, N-terminal domain"/>
    <property type="match status" value="1"/>
</dbReference>
<dbReference type="PANTHER" id="PTHR30349">
    <property type="entry name" value="PHAGE INTEGRASE-RELATED"/>
    <property type="match status" value="1"/>
</dbReference>
<dbReference type="Proteomes" id="UP000010799">
    <property type="component" value="Chromosome"/>
</dbReference>
<evidence type="ECO:0000256" key="9">
    <source>
        <dbReference type="HAMAP-Rule" id="MF_01808"/>
    </source>
</evidence>
<dbReference type="InterPro" id="IPR010998">
    <property type="entry name" value="Integrase_recombinase_N"/>
</dbReference>
<keyword evidence="8 9" id="KW-0131">Cell cycle</keyword>
<feature type="active site" evidence="9">
    <location>
        <position position="261"/>
    </location>
</feature>
<dbReference type="InterPro" id="IPR002104">
    <property type="entry name" value="Integrase_catalytic"/>
</dbReference>
<dbReference type="STRING" id="1215343.B488_10460"/>